<dbReference type="Gene3D" id="6.10.140.2220">
    <property type="match status" value="1"/>
</dbReference>
<evidence type="ECO:0000256" key="3">
    <source>
        <dbReference type="ARBA" id="ARBA00022737"/>
    </source>
</evidence>
<comment type="subcellular location">
    <subcellularLocation>
        <location evidence="1">Cell projection</location>
        <location evidence="1">Cilium</location>
    </subcellularLocation>
</comment>
<feature type="compositionally biased region" description="Basic and acidic residues" evidence="11">
    <location>
        <begin position="371"/>
        <end position="391"/>
    </location>
</feature>
<dbReference type="Proteomes" id="UP000242188">
    <property type="component" value="Unassembled WGS sequence"/>
</dbReference>
<gene>
    <name evidence="13" type="ORF">KP79_PYT03716</name>
</gene>
<evidence type="ECO:0000259" key="12">
    <source>
        <dbReference type="PROSITE" id="PS50865"/>
    </source>
</evidence>
<evidence type="ECO:0000313" key="13">
    <source>
        <dbReference type="EMBL" id="OWF53137.1"/>
    </source>
</evidence>
<dbReference type="PANTHER" id="PTHR24150">
    <property type="entry name" value="ANKYRIN REPEAT AND MYND DOMAIN-CONTAINING PROTEIN 2"/>
    <property type="match status" value="1"/>
</dbReference>
<evidence type="ECO:0000256" key="10">
    <source>
        <dbReference type="PROSITE-ProRule" id="PRU00134"/>
    </source>
</evidence>
<comment type="caution">
    <text evidence="13">The sequence shown here is derived from an EMBL/GenBank/DDBJ whole genome shotgun (WGS) entry which is preliminary data.</text>
</comment>
<dbReference type="InterPro" id="IPR002110">
    <property type="entry name" value="Ankyrin_rpt"/>
</dbReference>
<sequence>MAPKKGDFTELEKKIYDAVSQGKADEVKLLLKENTVKNVDFLDDTGMTPLQHAAFRGKRELCQLLLAHGADVNSTYHENGYTALMFAALSGNTETTRLMLEEGAKVDHVNSVGRTASQMAGFVGQHQCVSVINSYFSRENLKHYTVPQGLEKEPKLTADLEVALLKMINLSNLNPVKISLIIQDYTCVLEKSSNVVKVLDHLSEKYMKARETNDAMAMKTHYMAVIIKNAAKSYQEHKTLDNWIKRLVKGRDEDGFSEIQERLIRQMLREFPYGDSQLLQQLVRTLAAVKIGDSPSGLTVLTQGINGHRMTFDADDICGTCGELYAEKKCSACKMVRYCDARCQKLHWPTHKKMCSMLAEEYVRIEKFKKEEEEKEKAKKEEEEIQRKLSESKIQNGDDTAEAGDITTNGEGTTSSTESQDPSNTTKEVPETNSVPPVVESSS</sequence>
<dbReference type="GO" id="GO:0008270">
    <property type="term" value="F:zinc ion binding"/>
    <property type="evidence" value="ECO:0007669"/>
    <property type="project" value="UniProtKB-KW"/>
</dbReference>
<dbReference type="InterPro" id="IPR036770">
    <property type="entry name" value="Ankyrin_rpt-contain_sf"/>
</dbReference>
<dbReference type="SMART" id="SM00248">
    <property type="entry name" value="ANK"/>
    <property type="match status" value="2"/>
</dbReference>
<keyword evidence="3" id="KW-0677">Repeat</keyword>
<dbReference type="CDD" id="cd23020">
    <property type="entry name" value="zf-HIT"/>
    <property type="match status" value="1"/>
</dbReference>
<feature type="repeat" description="ANK" evidence="9">
    <location>
        <begin position="45"/>
        <end position="77"/>
    </location>
</feature>
<protein>
    <submittedName>
        <fullName evidence="13">Ankyrin repeat and MYND domain-containing protein 2</fullName>
    </submittedName>
</protein>
<feature type="domain" description="MYND-type" evidence="12">
    <location>
        <begin position="318"/>
        <end position="355"/>
    </location>
</feature>
<evidence type="ECO:0000256" key="11">
    <source>
        <dbReference type="SAM" id="MobiDB-lite"/>
    </source>
</evidence>
<dbReference type="PROSITE" id="PS01360">
    <property type="entry name" value="ZF_MYND_1"/>
    <property type="match status" value="1"/>
</dbReference>
<dbReference type="SUPFAM" id="SSF48403">
    <property type="entry name" value="Ankyrin repeat"/>
    <property type="match status" value="1"/>
</dbReference>
<keyword evidence="7" id="KW-0969">Cilium</keyword>
<keyword evidence="8" id="KW-0966">Cell projection</keyword>
<dbReference type="Pfam" id="PF12796">
    <property type="entry name" value="Ank_2"/>
    <property type="match status" value="2"/>
</dbReference>
<dbReference type="PROSITE" id="PS50088">
    <property type="entry name" value="ANK_REPEAT"/>
    <property type="match status" value="2"/>
</dbReference>
<keyword evidence="5" id="KW-0862">Zinc</keyword>
<dbReference type="PROSITE" id="PS50297">
    <property type="entry name" value="ANK_REP_REGION"/>
    <property type="match status" value="2"/>
</dbReference>
<feature type="compositionally biased region" description="Polar residues" evidence="11">
    <location>
        <begin position="420"/>
        <end position="443"/>
    </location>
</feature>
<name>A0A210QWM0_MIZYE</name>
<dbReference type="FunFam" id="1.25.40.20:FF:000182">
    <property type="entry name" value="Ankyrin repeat and MYND domain containing 2a"/>
    <property type="match status" value="1"/>
</dbReference>
<dbReference type="Gene3D" id="1.25.40.20">
    <property type="entry name" value="Ankyrin repeat-containing domain"/>
    <property type="match status" value="1"/>
</dbReference>
<organism evidence="13 14">
    <name type="scientific">Mizuhopecten yessoensis</name>
    <name type="common">Japanese scallop</name>
    <name type="synonym">Patinopecten yessoensis</name>
    <dbReference type="NCBI Taxonomy" id="6573"/>
    <lineage>
        <taxon>Eukaryota</taxon>
        <taxon>Metazoa</taxon>
        <taxon>Spiralia</taxon>
        <taxon>Lophotrochozoa</taxon>
        <taxon>Mollusca</taxon>
        <taxon>Bivalvia</taxon>
        <taxon>Autobranchia</taxon>
        <taxon>Pteriomorphia</taxon>
        <taxon>Pectinida</taxon>
        <taxon>Pectinoidea</taxon>
        <taxon>Pectinidae</taxon>
        <taxon>Mizuhopecten</taxon>
    </lineage>
</organism>
<evidence type="ECO:0000313" key="14">
    <source>
        <dbReference type="Proteomes" id="UP000242188"/>
    </source>
</evidence>
<dbReference type="Pfam" id="PF01753">
    <property type="entry name" value="zf-MYND"/>
    <property type="match status" value="1"/>
</dbReference>
<evidence type="ECO:0000256" key="9">
    <source>
        <dbReference type="PROSITE-ProRule" id="PRU00023"/>
    </source>
</evidence>
<feature type="region of interest" description="Disordered" evidence="11">
    <location>
        <begin position="371"/>
        <end position="443"/>
    </location>
</feature>
<feature type="repeat" description="ANK" evidence="9">
    <location>
        <begin position="79"/>
        <end position="111"/>
    </location>
</feature>
<keyword evidence="6 9" id="KW-0040">ANK repeat</keyword>
<dbReference type="PANTHER" id="PTHR24150:SF8">
    <property type="entry name" value="ANKYRIN REPEAT AND MYND DOMAIN-CONTAINING PROTEIN 2"/>
    <property type="match status" value="1"/>
</dbReference>
<dbReference type="STRING" id="6573.A0A210QWM0"/>
<dbReference type="EMBL" id="NEDP02001504">
    <property type="protein sequence ID" value="OWF53137.1"/>
    <property type="molecule type" value="Genomic_DNA"/>
</dbReference>
<reference evidence="13 14" key="1">
    <citation type="journal article" date="2017" name="Nat. Ecol. Evol.">
        <title>Scallop genome provides insights into evolution of bilaterian karyotype and development.</title>
        <authorList>
            <person name="Wang S."/>
            <person name="Zhang J."/>
            <person name="Jiao W."/>
            <person name="Li J."/>
            <person name="Xun X."/>
            <person name="Sun Y."/>
            <person name="Guo X."/>
            <person name="Huan P."/>
            <person name="Dong B."/>
            <person name="Zhang L."/>
            <person name="Hu X."/>
            <person name="Sun X."/>
            <person name="Wang J."/>
            <person name="Zhao C."/>
            <person name="Wang Y."/>
            <person name="Wang D."/>
            <person name="Huang X."/>
            <person name="Wang R."/>
            <person name="Lv J."/>
            <person name="Li Y."/>
            <person name="Zhang Z."/>
            <person name="Liu B."/>
            <person name="Lu W."/>
            <person name="Hui Y."/>
            <person name="Liang J."/>
            <person name="Zhou Z."/>
            <person name="Hou R."/>
            <person name="Li X."/>
            <person name="Liu Y."/>
            <person name="Li H."/>
            <person name="Ning X."/>
            <person name="Lin Y."/>
            <person name="Zhao L."/>
            <person name="Xing Q."/>
            <person name="Dou J."/>
            <person name="Li Y."/>
            <person name="Mao J."/>
            <person name="Guo H."/>
            <person name="Dou H."/>
            <person name="Li T."/>
            <person name="Mu C."/>
            <person name="Jiang W."/>
            <person name="Fu Q."/>
            <person name="Fu X."/>
            <person name="Miao Y."/>
            <person name="Liu J."/>
            <person name="Yu Q."/>
            <person name="Li R."/>
            <person name="Liao H."/>
            <person name="Li X."/>
            <person name="Kong Y."/>
            <person name="Jiang Z."/>
            <person name="Chourrout D."/>
            <person name="Li R."/>
            <person name="Bao Z."/>
        </authorList>
    </citation>
    <scope>NUCLEOTIDE SEQUENCE [LARGE SCALE GENOMIC DNA]</scope>
    <source>
        <strain evidence="13 14">PY_sf001</strain>
    </source>
</reference>
<dbReference type="PROSITE" id="PS50865">
    <property type="entry name" value="ZF_MYND_2"/>
    <property type="match status" value="1"/>
</dbReference>
<keyword evidence="14" id="KW-1185">Reference proteome</keyword>
<feature type="compositionally biased region" description="Low complexity" evidence="11">
    <location>
        <begin position="407"/>
        <end position="419"/>
    </location>
</feature>
<dbReference type="AlphaFoldDB" id="A0A210QWM0"/>
<accession>A0A210QWM0</accession>
<evidence type="ECO:0000256" key="2">
    <source>
        <dbReference type="ARBA" id="ARBA00022723"/>
    </source>
</evidence>
<evidence type="ECO:0000256" key="6">
    <source>
        <dbReference type="ARBA" id="ARBA00023043"/>
    </source>
</evidence>
<evidence type="ECO:0000256" key="4">
    <source>
        <dbReference type="ARBA" id="ARBA00022771"/>
    </source>
</evidence>
<dbReference type="InterPro" id="IPR052452">
    <property type="entry name" value="Ankyrin-MYND_dom_contain_2"/>
</dbReference>
<keyword evidence="4 10" id="KW-0863">Zinc-finger</keyword>
<dbReference type="InterPro" id="IPR002893">
    <property type="entry name" value="Znf_MYND"/>
</dbReference>
<evidence type="ECO:0000256" key="8">
    <source>
        <dbReference type="ARBA" id="ARBA00023273"/>
    </source>
</evidence>
<dbReference type="GO" id="GO:0005929">
    <property type="term" value="C:cilium"/>
    <property type="evidence" value="ECO:0007669"/>
    <property type="project" value="UniProtKB-SubCell"/>
</dbReference>
<evidence type="ECO:0000256" key="5">
    <source>
        <dbReference type="ARBA" id="ARBA00022833"/>
    </source>
</evidence>
<dbReference type="SUPFAM" id="SSF144232">
    <property type="entry name" value="HIT/MYND zinc finger-like"/>
    <property type="match status" value="1"/>
</dbReference>
<keyword evidence="2" id="KW-0479">Metal-binding</keyword>
<dbReference type="OrthoDB" id="10257049at2759"/>
<evidence type="ECO:0000256" key="1">
    <source>
        <dbReference type="ARBA" id="ARBA00004138"/>
    </source>
</evidence>
<evidence type="ECO:0000256" key="7">
    <source>
        <dbReference type="ARBA" id="ARBA00023069"/>
    </source>
</evidence>
<proteinExistence type="predicted"/>